<dbReference type="AlphaFoldDB" id="A0A7K4AIN7"/>
<comment type="caution">
    <text evidence="2">The sequence shown here is derived from an EMBL/GenBank/DDBJ whole genome shotgun (WGS) entry which is preliminary data.</text>
</comment>
<reference evidence="2 3" key="1">
    <citation type="journal article" date="2020" name="Biotechnol. Biofuels">
        <title>New insights from the biogas microbiome by comprehensive genome-resolved metagenomics of nearly 1600 species originating from multiple anaerobic digesters.</title>
        <authorList>
            <person name="Campanaro S."/>
            <person name="Treu L."/>
            <person name="Rodriguez-R L.M."/>
            <person name="Kovalovszki A."/>
            <person name="Ziels R.M."/>
            <person name="Maus I."/>
            <person name="Zhu X."/>
            <person name="Kougias P.G."/>
            <person name="Basile A."/>
            <person name="Luo G."/>
            <person name="Schluter A."/>
            <person name="Konstantinidis K.T."/>
            <person name="Angelidaki I."/>
        </authorList>
    </citation>
    <scope>NUCLEOTIDE SEQUENCE [LARGE SCALE GENOMIC DNA]</scope>
    <source>
        <strain evidence="2">AS27yjCOA_157</strain>
    </source>
</reference>
<dbReference type="InterPro" id="IPR002818">
    <property type="entry name" value="DJ-1/PfpI"/>
</dbReference>
<dbReference type="SUPFAM" id="SSF52317">
    <property type="entry name" value="Class I glutamine amidotransferase-like"/>
    <property type="match status" value="1"/>
</dbReference>
<sequence length="127" mass="13853">MRPQEVHLFVFDNLSDWEASYAIAGIDNPQFQKKSGIYRIRSVAITRAPVVSTGGIRIQPDLALDELSQRDSAMLILPGGIAWDEGKNREAIEVARVFLDSRVPVAAICGATAGLAHGGLLDCRRHL</sequence>
<dbReference type="RefSeq" id="WP_276620186.1">
    <property type="nucleotide sequence ID" value="NZ_DAITXA010000010.1"/>
</dbReference>
<dbReference type="Pfam" id="PF01965">
    <property type="entry name" value="DJ-1_PfpI"/>
    <property type="match status" value="1"/>
</dbReference>
<dbReference type="Proteomes" id="UP000544742">
    <property type="component" value="Unassembled WGS sequence"/>
</dbReference>
<evidence type="ECO:0000313" key="2">
    <source>
        <dbReference type="EMBL" id="NLJ22850.1"/>
    </source>
</evidence>
<name>A0A7K4AIN7_METSH</name>
<dbReference type="EMBL" id="JAAYUN010000116">
    <property type="protein sequence ID" value="NLJ22850.1"/>
    <property type="molecule type" value="Genomic_DNA"/>
</dbReference>
<proteinExistence type="predicted"/>
<organism evidence="2 3">
    <name type="scientific">Methanothrix soehngenii</name>
    <name type="common">Methanosaeta concilii</name>
    <dbReference type="NCBI Taxonomy" id="2223"/>
    <lineage>
        <taxon>Archaea</taxon>
        <taxon>Methanobacteriati</taxon>
        <taxon>Methanobacteriota</taxon>
        <taxon>Stenosarchaea group</taxon>
        <taxon>Methanomicrobia</taxon>
        <taxon>Methanotrichales</taxon>
        <taxon>Methanotrichaceae</taxon>
        <taxon>Methanothrix</taxon>
    </lineage>
</organism>
<dbReference type="InterPro" id="IPR029062">
    <property type="entry name" value="Class_I_gatase-like"/>
</dbReference>
<evidence type="ECO:0000313" key="3">
    <source>
        <dbReference type="Proteomes" id="UP000544742"/>
    </source>
</evidence>
<gene>
    <name evidence="2" type="ORF">GX426_07045</name>
</gene>
<feature type="domain" description="DJ-1/PfpI" evidence="1">
    <location>
        <begin position="6"/>
        <end position="126"/>
    </location>
</feature>
<dbReference type="Gene3D" id="3.40.50.880">
    <property type="match status" value="1"/>
</dbReference>
<evidence type="ECO:0000259" key="1">
    <source>
        <dbReference type="Pfam" id="PF01965"/>
    </source>
</evidence>
<protein>
    <recommendedName>
        <fullName evidence="1">DJ-1/PfpI domain-containing protein</fullName>
    </recommendedName>
</protein>
<accession>A0A7K4AIN7</accession>